<keyword evidence="1" id="KW-0808">Transferase</keyword>
<dbReference type="Gene3D" id="3.90.550.10">
    <property type="entry name" value="Spore Coat Polysaccharide Biosynthesis Protein SpsA, Chain A"/>
    <property type="match status" value="1"/>
</dbReference>
<dbReference type="SUPFAM" id="SSF53448">
    <property type="entry name" value="Nucleotide-diphospho-sugar transferases"/>
    <property type="match status" value="1"/>
</dbReference>
<keyword evidence="5" id="KW-1185">Reference proteome</keyword>
<evidence type="ECO:0000313" key="4">
    <source>
        <dbReference type="EMBL" id="QOC57540.1"/>
    </source>
</evidence>
<name>A0A7L7SMU8_9CAUD</name>
<dbReference type="InterPro" id="IPR050065">
    <property type="entry name" value="GlmU-like"/>
</dbReference>
<sequence>MINNIALIPAAGRGTRMKSVTDKYPKAMIPHLGKPIIGHQIEYLIKEGFDKVVIVVGYQKDILMQYVIKNYADKIRILFANQDELDGLATAILEGINALNEKDLLLSNLTIILGDILPQEEMPYFNGESFICYKEVDDWQRWCMVKELYSGRLCFYDKPIDKPNTNKALMGIYMFNDIDLLKESIEHIKEKNIRINGEFQLSSAMNIYNEHVNINLKKYEKFIDFGQAEDISAARKNAARYFNDILIEDEVVTKRSTDKSKMYDESMWYQLAKNYLGDYLPECYGMTKENDGYKMSRIKLPSLQEQFVFGTLSRVEAYQLMIDLMNYFKDTKKYGTKRPNLIKANQDMFINKTRERIEKIKNMFDEKYYVINGEIKENPIFIFEEKIVPRLEEIIADDNYAAMIHGDLFFGNMMYDPKGEDGQRLKIIDPRGKYGEDNRLMGDMRYDYAKLNHSISGYYDFIINGLYYLEDNGTVINYNFYDSEKQVEVQGLFEDLLSLSHMKKKDIDMITGILFLSMIPLHKENKNNQIIQFAQAIKFLELGA</sequence>
<dbReference type="InterPro" id="IPR005835">
    <property type="entry name" value="NTP_transferase_dom"/>
</dbReference>
<proteinExistence type="predicted"/>
<gene>
    <name evidence="4" type="ORF">phi9183_ORF047</name>
</gene>
<evidence type="ECO:0000313" key="5">
    <source>
        <dbReference type="Proteomes" id="UP000516647"/>
    </source>
</evidence>
<dbReference type="PANTHER" id="PTHR43584:SF8">
    <property type="entry name" value="N-ACETYLMURAMATE ALPHA-1-PHOSPHATE URIDYLYLTRANSFERASE"/>
    <property type="match status" value="1"/>
</dbReference>
<dbReference type="Proteomes" id="UP000516647">
    <property type="component" value="Segment"/>
</dbReference>
<dbReference type="Pfam" id="PF00483">
    <property type="entry name" value="NTP_transferase"/>
    <property type="match status" value="1"/>
</dbReference>
<dbReference type="SMR" id="A0A7L7SMU8"/>
<reference evidence="4 5" key="1">
    <citation type="submission" date="2020-08" db="EMBL/GenBank/DDBJ databases">
        <authorList>
            <person name="Canfield G.S."/>
            <person name="Duerkop B.A."/>
        </authorList>
    </citation>
    <scope>NUCLEOTIDE SEQUENCE [LARGE SCALE GENOMIC DNA]</scope>
</reference>
<evidence type="ECO:0000256" key="2">
    <source>
        <dbReference type="ARBA" id="ARBA00022695"/>
    </source>
</evidence>
<evidence type="ECO:0000256" key="1">
    <source>
        <dbReference type="ARBA" id="ARBA00022679"/>
    </source>
</evidence>
<dbReference type="InterPro" id="IPR029044">
    <property type="entry name" value="Nucleotide-diphossugar_trans"/>
</dbReference>
<dbReference type="GO" id="GO:0016779">
    <property type="term" value="F:nucleotidyltransferase activity"/>
    <property type="evidence" value="ECO:0007669"/>
    <property type="project" value="UniProtKB-KW"/>
</dbReference>
<dbReference type="EMBL" id="MT939241">
    <property type="protein sequence ID" value="QOC57540.1"/>
    <property type="molecule type" value="Genomic_DNA"/>
</dbReference>
<dbReference type="SUPFAM" id="SSF56112">
    <property type="entry name" value="Protein kinase-like (PK-like)"/>
    <property type="match status" value="1"/>
</dbReference>
<accession>A0A7L7SMU8</accession>
<organism evidence="4 5">
    <name type="scientific">Enterococcus phage 9183</name>
    <dbReference type="NCBI Taxonomy" id="2763102"/>
    <lineage>
        <taxon>Viruses</taxon>
        <taxon>Duplodnaviria</taxon>
        <taxon>Heunggongvirae</taxon>
        <taxon>Uroviricota</taxon>
        <taxon>Caudoviricetes</taxon>
        <taxon>Andrewesvirinae</taxon>
        <taxon>Denvervirus</taxon>
        <taxon>Denvervirus dv9183</taxon>
    </lineage>
</organism>
<feature type="domain" description="Nucleotidyl transferase" evidence="3">
    <location>
        <begin position="6"/>
        <end position="237"/>
    </location>
</feature>
<dbReference type="InterPro" id="IPR011009">
    <property type="entry name" value="Kinase-like_dom_sf"/>
</dbReference>
<evidence type="ECO:0000259" key="3">
    <source>
        <dbReference type="Pfam" id="PF00483"/>
    </source>
</evidence>
<protein>
    <submittedName>
        <fullName evidence="4">Nucleoside-diphosphate-sugar pyrophosphorylase-like protein</fullName>
    </submittedName>
</protein>
<dbReference type="PANTHER" id="PTHR43584">
    <property type="entry name" value="NUCLEOTIDYL TRANSFERASE"/>
    <property type="match status" value="1"/>
</dbReference>
<dbReference type="Gene3D" id="1.20.1270.240">
    <property type="match status" value="1"/>
</dbReference>
<keyword evidence="2" id="KW-0548">Nucleotidyltransferase</keyword>
<dbReference type="Gene3D" id="1.10.510.10">
    <property type="entry name" value="Transferase(Phosphotransferase) domain 1"/>
    <property type="match status" value="1"/>
</dbReference>